<evidence type="ECO:0000256" key="2">
    <source>
        <dbReference type="ARBA" id="ARBA00022670"/>
    </source>
</evidence>
<sequence length="885" mass="99075">MLYLLLLSALYNYRAPLINKIDPRCYENEIVHAWVYFTDKGITAEEINRVLEGIKRRMNYSSINRRILRKSQVYYEDIPVKEDYIEEVIARGGILLYRSKWLNAASFLLNRADLEEIAKLDFVYKITPVARSKNIREIEKSVQQDTGLLTDRQLRMFNIDSLHKLGVFGSNVRVGFLDTGLRRKHIALDSVKVIAEHDFLSGDQIFMEGNPVTYQYGVYTSLLFKSTSNRIELFAVGDTYYLHQPTRDVLYTYSMDNGATWREMKNLTNNFNTWVTELAVCGDSPTFVFYRDRSGIKFLTMDTSLITQPQNLTSGLSFREPSAVEIGDTVYLFYQNKNRLYLRKGTSNGFNPEELIDSSGSNIKMPRAIGGDFKVGIFYYNYPGDSIFFLRDTIPVSSFSKKFTNLIGKDPSALSSGDTIFLVYKDASTPPLLRIGFTKSTDFGQTFKSPLILSGELNSIGKVSIARIQNQILIAWENEGCIYFRLSFDNGNNFGNLDSLNKEFVYLPTLGVVAQEFKKFYCERGDDNTDDTTYHPRHGTEMLGLVGGYSPDNYIGVAPGAQFIVAKTENPDSVYEFPIEEDTWVCGLEWCEEKGADIVSSSLGYTNWYHWPEDYDGRTSPASIAAYEATKRGVIVVTAAGNVAMPQLVIPGDAQGVITVGGIDTLFARWEYSGYGPTYDGRIKPELVCLGAAPIVVNPDSTNSFLYSFGTSGATALVSGICALLLEGHPNWNPDSIREALIKTASKADSPTDSIGYGWPDAVKAFYYTSPIGGYPLKKNCLLTPFPNPFIIGVHKNICLPFFLNTKTYVEFYIFSISGKLIKKEERTAQLAPGKYTDTDPASLNAGFLWDGKDMDGNFVGSGIYYCLLHTLSGGDDITKVVVIK</sequence>
<feature type="active site" description="Charge relay system" evidence="5">
    <location>
        <position position="178"/>
    </location>
</feature>
<evidence type="ECO:0000256" key="4">
    <source>
        <dbReference type="ARBA" id="ARBA00022825"/>
    </source>
</evidence>
<dbReference type="InterPro" id="IPR000209">
    <property type="entry name" value="Peptidase_S8/S53_dom"/>
</dbReference>
<dbReference type="PRINTS" id="PR00723">
    <property type="entry name" value="SUBTILISIN"/>
</dbReference>
<dbReference type="Gene3D" id="2.60.40.4070">
    <property type="match status" value="1"/>
</dbReference>
<keyword evidence="4 5" id="KW-0720">Serine protease</keyword>
<dbReference type="InterPro" id="IPR050131">
    <property type="entry name" value="Peptidase_S8_subtilisin-like"/>
</dbReference>
<evidence type="ECO:0000256" key="5">
    <source>
        <dbReference type="PROSITE-ProRule" id="PRU01240"/>
    </source>
</evidence>
<evidence type="ECO:0000256" key="1">
    <source>
        <dbReference type="ARBA" id="ARBA00011073"/>
    </source>
</evidence>
<evidence type="ECO:0000259" key="6">
    <source>
        <dbReference type="Pfam" id="PF00082"/>
    </source>
</evidence>
<dbReference type="PANTHER" id="PTHR43806:SF67">
    <property type="entry name" value="EGF-LIKE DOMAIN-CONTAINING PROTEIN"/>
    <property type="match status" value="1"/>
</dbReference>
<feature type="domain" description="Peptidase S8/S53" evidence="6">
    <location>
        <begin position="169"/>
        <end position="758"/>
    </location>
</feature>
<feature type="active site" description="Charge relay system" evidence="5">
    <location>
        <position position="712"/>
    </location>
</feature>
<dbReference type="Gene3D" id="3.40.50.200">
    <property type="entry name" value="Peptidase S8/S53 domain"/>
    <property type="match status" value="1"/>
</dbReference>
<protein>
    <recommendedName>
        <fullName evidence="6">Peptidase S8/S53 domain-containing protein</fullName>
    </recommendedName>
</protein>
<dbReference type="SUPFAM" id="SSF50939">
    <property type="entry name" value="Sialidases"/>
    <property type="match status" value="1"/>
</dbReference>
<evidence type="ECO:0000313" key="7">
    <source>
        <dbReference type="EMBL" id="HGV98178.1"/>
    </source>
</evidence>
<dbReference type="EMBL" id="DTGZ01000145">
    <property type="protein sequence ID" value="HGV98178.1"/>
    <property type="molecule type" value="Genomic_DNA"/>
</dbReference>
<dbReference type="InterPro" id="IPR036852">
    <property type="entry name" value="Peptidase_S8/S53_dom_sf"/>
</dbReference>
<comment type="similarity">
    <text evidence="1 5">Belongs to the peptidase S8 family.</text>
</comment>
<proteinExistence type="inferred from homology"/>
<accession>A0A7C4XLL3</accession>
<dbReference type="PANTHER" id="PTHR43806">
    <property type="entry name" value="PEPTIDASE S8"/>
    <property type="match status" value="1"/>
</dbReference>
<dbReference type="GO" id="GO:0006508">
    <property type="term" value="P:proteolysis"/>
    <property type="evidence" value="ECO:0007669"/>
    <property type="project" value="UniProtKB-KW"/>
</dbReference>
<name>A0A7C4XLL3_UNCW3</name>
<dbReference type="Pfam" id="PF00082">
    <property type="entry name" value="Peptidase_S8"/>
    <property type="match status" value="1"/>
</dbReference>
<feature type="active site" description="Charge relay system" evidence="5">
    <location>
        <position position="538"/>
    </location>
</feature>
<dbReference type="AlphaFoldDB" id="A0A7C4XLL3"/>
<dbReference type="GO" id="GO:0004252">
    <property type="term" value="F:serine-type endopeptidase activity"/>
    <property type="evidence" value="ECO:0007669"/>
    <property type="project" value="UniProtKB-UniRule"/>
</dbReference>
<evidence type="ECO:0000256" key="3">
    <source>
        <dbReference type="ARBA" id="ARBA00022801"/>
    </source>
</evidence>
<dbReference type="InterPro" id="IPR036278">
    <property type="entry name" value="Sialidase_sf"/>
</dbReference>
<dbReference type="PROSITE" id="PS00136">
    <property type="entry name" value="SUBTILASE_ASP"/>
    <property type="match status" value="1"/>
</dbReference>
<dbReference type="PROSITE" id="PS51892">
    <property type="entry name" value="SUBTILASE"/>
    <property type="match status" value="1"/>
</dbReference>
<dbReference type="SUPFAM" id="SSF52743">
    <property type="entry name" value="Subtilisin-like"/>
    <property type="match status" value="1"/>
</dbReference>
<organism evidence="7">
    <name type="scientific">candidate division WOR-3 bacterium</name>
    <dbReference type="NCBI Taxonomy" id="2052148"/>
    <lineage>
        <taxon>Bacteria</taxon>
        <taxon>Bacteria division WOR-3</taxon>
    </lineage>
</organism>
<dbReference type="InterPro" id="IPR023827">
    <property type="entry name" value="Peptidase_S8_Asp-AS"/>
</dbReference>
<keyword evidence="3 5" id="KW-0378">Hydrolase</keyword>
<gene>
    <name evidence="7" type="ORF">ENV60_07775</name>
</gene>
<comment type="caution">
    <text evidence="7">The sequence shown here is derived from an EMBL/GenBank/DDBJ whole genome shotgun (WGS) entry which is preliminary data.</text>
</comment>
<dbReference type="InterPro" id="IPR015500">
    <property type="entry name" value="Peptidase_S8_subtilisin-rel"/>
</dbReference>
<reference evidence="7" key="1">
    <citation type="journal article" date="2020" name="mSystems">
        <title>Genome- and Community-Level Interaction Insights into Carbon Utilization and Element Cycling Functions of Hydrothermarchaeota in Hydrothermal Sediment.</title>
        <authorList>
            <person name="Zhou Z."/>
            <person name="Liu Y."/>
            <person name="Xu W."/>
            <person name="Pan J."/>
            <person name="Luo Z.H."/>
            <person name="Li M."/>
        </authorList>
    </citation>
    <scope>NUCLEOTIDE SEQUENCE [LARGE SCALE GENOMIC DNA]</scope>
    <source>
        <strain evidence="7">SpSt-774</strain>
    </source>
</reference>
<keyword evidence="2 5" id="KW-0645">Protease</keyword>